<keyword evidence="2" id="KW-1185">Reference proteome</keyword>
<name>A0ABV3EJ80_9ACTN</name>
<dbReference type="EMBL" id="JBEZNA010000004">
    <property type="protein sequence ID" value="MEU9576230.1"/>
    <property type="molecule type" value="Genomic_DNA"/>
</dbReference>
<comment type="caution">
    <text evidence="1">The sequence shown here is derived from an EMBL/GenBank/DDBJ whole genome shotgun (WGS) entry which is preliminary data.</text>
</comment>
<organism evidence="1 2">
    <name type="scientific">Streptomyces chilikensis</name>
    <dbReference type="NCBI Taxonomy" id="1194079"/>
    <lineage>
        <taxon>Bacteria</taxon>
        <taxon>Bacillati</taxon>
        <taxon>Actinomycetota</taxon>
        <taxon>Actinomycetes</taxon>
        <taxon>Kitasatosporales</taxon>
        <taxon>Streptomycetaceae</taxon>
        <taxon>Streptomyces</taxon>
    </lineage>
</organism>
<dbReference type="Proteomes" id="UP001551584">
    <property type="component" value="Unassembled WGS sequence"/>
</dbReference>
<evidence type="ECO:0000313" key="2">
    <source>
        <dbReference type="Proteomes" id="UP001551584"/>
    </source>
</evidence>
<reference evidence="1 2" key="1">
    <citation type="submission" date="2024-06" db="EMBL/GenBank/DDBJ databases">
        <title>The Natural Products Discovery Center: Release of the First 8490 Sequenced Strains for Exploring Actinobacteria Biosynthetic Diversity.</title>
        <authorList>
            <person name="Kalkreuter E."/>
            <person name="Kautsar S.A."/>
            <person name="Yang D."/>
            <person name="Bader C.D."/>
            <person name="Teijaro C.N."/>
            <person name="Fluegel L."/>
            <person name="Davis C.M."/>
            <person name="Simpson J.R."/>
            <person name="Lauterbach L."/>
            <person name="Steele A.D."/>
            <person name="Gui C."/>
            <person name="Meng S."/>
            <person name="Li G."/>
            <person name="Viehrig K."/>
            <person name="Ye F."/>
            <person name="Su P."/>
            <person name="Kiefer A.F."/>
            <person name="Nichols A."/>
            <person name="Cepeda A.J."/>
            <person name="Yan W."/>
            <person name="Fan B."/>
            <person name="Jiang Y."/>
            <person name="Adhikari A."/>
            <person name="Zheng C.-J."/>
            <person name="Schuster L."/>
            <person name="Cowan T.M."/>
            <person name="Smanski M.J."/>
            <person name="Chevrette M.G."/>
            <person name="De Carvalho L.P.S."/>
            <person name="Shen B."/>
        </authorList>
    </citation>
    <scope>NUCLEOTIDE SEQUENCE [LARGE SCALE GENOMIC DNA]</scope>
    <source>
        <strain evidence="1 2">NPDC048117</strain>
    </source>
</reference>
<gene>
    <name evidence="1" type="ORF">AB0D95_02900</name>
</gene>
<accession>A0ABV3EJ80</accession>
<proteinExistence type="predicted"/>
<evidence type="ECO:0000313" key="1">
    <source>
        <dbReference type="EMBL" id="MEU9576230.1"/>
    </source>
</evidence>
<sequence length="191" mass="20676">MRTDISISADVLADVHNLPHTGITTRDQTARVTVATPRDLEFWLQVLGGPVTTIGLTGGYEVWLLDTTATQGDGTPYRLLVSALVADPDEHCHLVEDHTKSRPGQLAPAAALAVRLQAEESSLRSTEVLDDYTLRVLVHPRTLADWHGWMTRFGVTSASDDGHVITAHGHEGPVQITLRAARHVAARALTA</sequence>
<dbReference type="RefSeq" id="WP_359268308.1">
    <property type="nucleotide sequence ID" value="NZ_JBEZNA010000004.1"/>
</dbReference>
<protein>
    <submittedName>
        <fullName evidence="1">Uncharacterized protein</fullName>
    </submittedName>
</protein>